<dbReference type="EC" id="4.6.1.-" evidence="2"/>
<keyword evidence="3" id="KW-1185">Reference proteome</keyword>
<dbReference type="EMBL" id="JAUFPU010000010">
    <property type="protein sequence ID" value="MDN3577681.1"/>
    <property type="molecule type" value="Genomic_DNA"/>
</dbReference>
<dbReference type="CDD" id="cd07302">
    <property type="entry name" value="CHD"/>
    <property type="match status" value="1"/>
</dbReference>
<dbReference type="InterPro" id="IPR001054">
    <property type="entry name" value="A/G_cyclase"/>
</dbReference>
<name>A0ABT8B7U7_9NEIS</name>
<gene>
    <name evidence="2" type="ORF">QWZ03_12950</name>
</gene>
<organism evidence="2 3">
    <name type="scientific">Chitinimonas viridis</name>
    <dbReference type="NCBI Taxonomy" id="664880"/>
    <lineage>
        <taxon>Bacteria</taxon>
        <taxon>Pseudomonadati</taxon>
        <taxon>Pseudomonadota</taxon>
        <taxon>Betaproteobacteria</taxon>
        <taxon>Neisseriales</taxon>
        <taxon>Chitinibacteraceae</taxon>
        <taxon>Chitinimonas</taxon>
    </lineage>
</organism>
<reference evidence="2" key="1">
    <citation type="journal article" date="2014" name="Int. J. Syst. Evol. Microbiol.">
        <title>Complete genome of a new Firmicutes species belonging to the dominant human colonic microbiota ('Ruminococcus bicirculans') reveals two chromosomes and a selective capacity to utilize plant glucans.</title>
        <authorList>
            <consortium name="NISC Comparative Sequencing Program"/>
            <person name="Wegmann U."/>
            <person name="Louis P."/>
            <person name="Goesmann A."/>
            <person name="Henrissat B."/>
            <person name="Duncan S.H."/>
            <person name="Flint H.J."/>
        </authorList>
    </citation>
    <scope>NUCLEOTIDE SEQUENCE</scope>
    <source>
        <strain evidence="2">CECT 7703</strain>
    </source>
</reference>
<keyword evidence="1" id="KW-0472">Membrane</keyword>
<dbReference type="Proteomes" id="UP001180081">
    <property type="component" value="Unassembled WGS sequence"/>
</dbReference>
<keyword evidence="2" id="KW-0456">Lyase</keyword>
<dbReference type="Gene3D" id="3.30.70.1230">
    <property type="entry name" value="Nucleotide cyclase"/>
    <property type="match status" value="1"/>
</dbReference>
<sequence length="685" mass="74741">MARRSAVIAAMRRALCLALPLSRPRWWLAALWLATLASGASLGLEWRWLDTVFYDRVLAANQRQASPLTQRVVFDADIPLSVSREQSLTLQALAVERLVAMGARSVVLDAQIALRNRRAQDFVACLPTGEPPRVCTLLGEQACQTLAGRNRTAPLDMDAAAQRALILPTPLSDRQPPPRSWLFGAADGVRMVQPTLPLGADGLIRHMATDAGSLLGAFAMPSPNTAGLLALRFGDAGRSTPLPLSQLTACESWRWQALSPQVQERHVVLQLTDEQGVEDVHMVPTGPGGSVALRSGGRLIEDGLATLLQGDGPRLLPWPWLMLLGLLMLAGWIAACCYLRARWLGLLALVLGGAAWLMAPLVYPYALLPWTALLIALLVAGSVCHAGHLYLRTSQNSVLARFLPPQVRHLLLADTPLAKQGQQVEAVVLMSDLADYASLTRQLPSALAVFDFINDYLTQVTAGMQLEHGAWLESYMGDMVCYYWPDLAGGEKRCDGVQALQAAVALLHRQQVWLKALPQRLPPSMPLAQREQVAARLFAGVALTRGKVCMGEIGPEGGIRKFGIIGDPLNLVARLEALTRHFSARLIVTAEMLPAARRLGLQPRLLAQVQLKGRQGCLAAWALHLQDESVDLAAVAAWDAWRQDFEAGGEPAPPPQFDQDAATLRRWRQAGWWDTDQACYLLEQK</sequence>
<dbReference type="GO" id="GO:0016829">
    <property type="term" value="F:lyase activity"/>
    <property type="evidence" value="ECO:0007669"/>
    <property type="project" value="UniProtKB-KW"/>
</dbReference>
<keyword evidence="1" id="KW-1133">Transmembrane helix</keyword>
<evidence type="ECO:0000313" key="3">
    <source>
        <dbReference type="Proteomes" id="UP001180081"/>
    </source>
</evidence>
<keyword evidence="1" id="KW-0812">Transmembrane</keyword>
<dbReference type="SUPFAM" id="SSF55073">
    <property type="entry name" value="Nucleotide cyclase"/>
    <property type="match status" value="1"/>
</dbReference>
<comment type="caution">
    <text evidence="2">The sequence shown here is derived from an EMBL/GenBank/DDBJ whole genome shotgun (WGS) entry which is preliminary data.</text>
</comment>
<feature type="transmembrane region" description="Helical" evidence="1">
    <location>
        <begin position="372"/>
        <end position="391"/>
    </location>
</feature>
<reference evidence="2" key="2">
    <citation type="submission" date="2023-06" db="EMBL/GenBank/DDBJ databases">
        <authorList>
            <person name="Lucena T."/>
            <person name="Sun Q."/>
        </authorList>
    </citation>
    <scope>NUCLEOTIDE SEQUENCE</scope>
    <source>
        <strain evidence="2">CECT 7703</strain>
    </source>
</reference>
<evidence type="ECO:0000256" key="1">
    <source>
        <dbReference type="SAM" id="Phobius"/>
    </source>
</evidence>
<dbReference type="InterPro" id="IPR029787">
    <property type="entry name" value="Nucleotide_cyclase"/>
</dbReference>
<proteinExistence type="predicted"/>
<protein>
    <submittedName>
        <fullName evidence="2">Adenylate/guanylate cyclase domain-containing protein</fullName>
        <ecNumber evidence="2">4.6.1.-</ecNumber>
    </submittedName>
</protein>
<accession>A0ABT8B7U7</accession>
<evidence type="ECO:0000313" key="2">
    <source>
        <dbReference type="EMBL" id="MDN3577681.1"/>
    </source>
</evidence>
<dbReference type="RefSeq" id="WP_290333100.1">
    <property type="nucleotide sequence ID" value="NZ_JAUFPU010000010.1"/>
</dbReference>
<feature type="transmembrane region" description="Helical" evidence="1">
    <location>
        <begin position="318"/>
        <end position="339"/>
    </location>
</feature>
<feature type="transmembrane region" description="Helical" evidence="1">
    <location>
        <begin position="346"/>
        <end position="366"/>
    </location>
</feature>